<dbReference type="EMBL" id="BMYZ01000001">
    <property type="protein sequence ID" value="GGY73351.1"/>
    <property type="molecule type" value="Genomic_DNA"/>
</dbReference>
<evidence type="ECO:0000259" key="3">
    <source>
        <dbReference type="PROSITE" id="PS51168"/>
    </source>
</evidence>
<dbReference type="SMART" id="SM00830">
    <property type="entry name" value="CM_2"/>
    <property type="match status" value="1"/>
</dbReference>
<feature type="domain" description="Chorismate mutase" evidence="3">
    <location>
        <begin position="1"/>
        <end position="92"/>
    </location>
</feature>
<dbReference type="Pfam" id="PF01817">
    <property type="entry name" value="CM_2"/>
    <property type="match status" value="1"/>
</dbReference>
<evidence type="ECO:0000256" key="1">
    <source>
        <dbReference type="ARBA" id="ARBA00012404"/>
    </source>
</evidence>
<keyword evidence="5" id="KW-1185">Reference proteome</keyword>
<proteinExistence type="predicted"/>
<dbReference type="Proteomes" id="UP000619761">
    <property type="component" value="Unassembled WGS sequence"/>
</dbReference>
<dbReference type="InterPro" id="IPR036263">
    <property type="entry name" value="Chorismate_II_sf"/>
</dbReference>
<dbReference type="Gene3D" id="1.20.59.10">
    <property type="entry name" value="Chorismate mutase"/>
    <property type="match status" value="1"/>
</dbReference>
<comment type="caution">
    <text evidence="4">The sequence shown here is derived from an EMBL/GenBank/DDBJ whole genome shotgun (WGS) entry which is preliminary data.</text>
</comment>
<organism evidence="4 5">
    <name type="scientific">Cellvibrio zantedeschiae</name>
    <dbReference type="NCBI Taxonomy" id="1237077"/>
    <lineage>
        <taxon>Bacteria</taxon>
        <taxon>Pseudomonadati</taxon>
        <taxon>Pseudomonadota</taxon>
        <taxon>Gammaproteobacteria</taxon>
        <taxon>Cellvibrionales</taxon>
        <taxon>Cellvibrionaceae</taxon>
        <taxon>Cellvibrio</taxon>
    </lineage>
</organism>
<evidence type="ECO:0000313" key="5">
    <source>
        <dbReference type="Proteomes" id="UP000619761"/>
    </source>
</evidence>
<dbReference type="InterPro" id="IPR002701">
    <property type="entry name" value="CM_II_prokaryot"/>
</dbReference>
<keyword evidence="2" id="KW-0413">Isomerase</keyword>
<gene>
    <name evidence="4" type="ORF">GCM10011613_18060</name>
</gene>
<dbReference type="SUPFAM" id="SSF48600">
    <property type="entry name" value="Chorismate mutase II"/>
    <property type="match status" value="1"/>
</dbReference>
<dbReference type="RefSeq" id="WP_189417691.1">
    <property type="nucleotide sequence ID" value="NZ_BMYZ01000001.1"/>
</dbReference>
<evidence type="ECO:0000256" key="2">
    <source>
        <dbReference type="ARBA" id="ARBA00023235"/>
    </source>
</evidence>
<dbReference type="PANTHER" id="PTHR38041">
    <property type="entry name" value="CHORISMATE MUTASE"/>
    <property type="match status" value="1"/>
</dbReference>
<dbReference type="PROSITE" id="PS51168">
    <property type="entry name" value="CHORISMATE_MUT_2"/>
    <property type="match status" value="1"/>
</dbReference>
<reference evidence="5" key="1">
    <citation type="journal article" date="2019" name="Int. J. Syst. Evol. Microbiol.">
        <title>The Global Catalogue of Microorganisms (GCM) 10K type strain sequencing project: providing services to taxonomists for standard genome sequencing and annotation.</title>
        <authorList>
            <consortium name="The Broad Institute Genomics Platform"/>
            <consortium name="The Broad Institute Genome Sequencing Center for Infectious Disease"/>
            <person name="Wu L."/>
            <person name="Ma J."/>
        </authorList>
    </citation>
    <scope>NUCLEOTIDE SEQUENCE [LARGE SCALE GENOMIC DNA]</scope>
    <source>
        <strain evidence="5">KCTC 32239</strain>
    </source>
</reference>
<dbReference type="EC" id="5.4.99.5" evidence="1"/>
<protein>
    <recommendedName>
        <fullName evidence="1">chorismate mutase</fullName>
        <ecNumber evidence="1">5.4.99.5</ecNumber>
    </recommendedName>
</protein>
<accession>A0ABQ3B082</accession>
<sequence length="100" mass="11250">MNSFENLDELRKSIDNIDNAIMAMFAERFKVTAKVGHYKAQHGLPAKDIEREAIQLARIGELAKAYGLDPVFAQKLLVSVIDCVVENHQSIAQEYESQKS</sequence>
<dbReference type="InterPro" id="IPR036979">
    <property type="entry name" value="CM_dom_sf"/>
</dbReference>
<name>A0ABQ3B082_9GAMM</name>
<dbReference type="PANTHER" id="PTHR38041:SF1">
    <property type="entry name" value="CHORISMATE MUTASE"/>
    <property type="match status" value="1"/>
</dbReference>
<evidence type="ECO:0000313" key="4">
    <source>
        <dbReference type="EMBL" id="GGY73351.1"/>
    </source>
</evidence>
<dbReference type="InterPro" id="IPR051331">
    <property type="entry name" value="Chorismate_mutase-related"/>
</dbReference>